<name>A0A915BNJ9_PARUN</name>
<dbReference type="WBParaSite" id="PgR049_g007_t02">
    <property type="protein sequence ID" value="PgR049_g007_t02"/>
    <property type="gene ID" value="PgR049_g007"/>
</dbReference>
<dbReference type="Proteomes" id="UP000887569">
    <property type="component" value="Unplaced"/>
</dbReference>
<feature type="compositionally biased region" description="Basic residues" evidence="1">
    <location>
        <begin position="129"/>
        <end position="142"/>
    </location>
</feature>
<evidence type="ECO:0000256" key="1">
    <source>
        <dbReference type="SAM" id="MobiDB-lite"/>
    </source>
</evidence>
<dbReference type="AlphaFoldDB" id="A0A915BNJ9"/>
<feature type="region of interest" description="Disordered" evidence="1">
    <location>
        <begin position="272"/>
        <end position="314"/>
    </location>
</feature>
<feature type="compositionally biased region" description="Polar residues" evidence="1">
    <location>
        <begin position="190"/>
        <end position="203"/>
    </location>
</feature>
<feature type="region of interest" description="Disordered" evidence="1">
    <location>
        <begin position="129"/>
        <end position="204"/>
    </location>
</feature>
<proteinExistence type="predicted"/>
<evidence type="ECO:0000313" key="3">
    <source>
        <dbReference type="WBParaSite" id="PgR049_g007_t02"/>
    </source>
</evidence>
<accession>A0A915BNJ9</accession>
<reference evidence="3" key="1">
    <citation type="submission" date="2022-11" db="UniProtKB">
        <authorList>
            <consortium name="WormBaseParasite"/>
        </authorList>
    </citation>
    <scope>IDENTIFICATION</scope>
</reference>
<evidence type="ECO:0000313" key="2">
    <source>
        <dbReference type="Proteomes" id="UP000887569"/>
    </source>
</evidence>
<feature type="compositionally biased region" description="Polar residues" evidence="1">
    <location>
        <begin position="302"/>
        <end position="314"/>
    </location>
</feature>
<protein>
    <submittedName>
        <fullName evidence="3">Uncharacterized protein</fullName>
    </submittedName>
</protein>
<organism evidence="2 3">
    <name type="scientific">Parascaris univalens</name>
    <name type="common">Nematode worm</name>
    <dbReference type="NCBI Taxonomy" id="6257"/>
    <lineage>
        <taxon>Eukaryota</taxon>
        <taxon>Metazoa</taxon>
        <taxon>Ecdysozoa</taxon>
        <taxon>Nematoda</taxon>
        <taxon>Chromadorea</taxon>
        <taxon>Rhabditida</taxon>
        <taxon>Spirurina</taxon>
        <taxon>Ascaridomorpha</taxon>
        <taxon>Ascaridoidea</taxon>
        <taxon>Ascarididae</taxon>
        <taxon>Parascaris</taxon>
    </lineage>
</organism>
<sequence length="314" mass="35447">MYYYATANVSRRGVVEHSIRLHLPRKIRSNDSLLQISPVQSGSHRVNLPGVHLRSVSSTQESSITGVETVDNDRSRYMANRNPIYAITRRAPQQLREPMSFSIDSNSSEEFGSSIFGFMRANPFERFSNAKRKASNRKRRSVSRKEAIENSLSFVDMKGKGSQSNNHAHSSKQRSKRPNSQPVLRRGYFGSSNTSKCSQSISHPKTDAKRYSEFSWLPNASVDRSNFPKLNYGVNKKAGEAMKNENFEGNMNEKNKKRTNIKHNKITENCYEKANASTASIRSEKKPPTMSANEESLKSEEYTSLASDTTNSQS</sequence>
<keyword evidence="2" id="KW-1185">Reference proteome</keyword>